<evidence type="ECO:0000313" key="2">
    <source>
        <dbReference type="EMBL" id="SDX91311.1"/>
    </source>
</evidence>
<dbReference type="AlphaFoldDB" id="A0A1H3FJZ3"/>
<dbReference type="EMBL" id="FNPC01000002">
    <property type="protein sequence ID" value="SDX91311.1"/>
    <property type="molecule type" value="Genomic_DNA"/>
</dbReference>
<dbReference type="RefSeq" id="WP_143114380.1">
    <property type="nucleotide sequence ID" value="NZ_FNPC01000002.1"/>
</dbReference>
<dbReference type="PROSITE" id="PS51318">
    <property type="entry name" value="TAT"/>
    <property type="match status" value="1"/>
</dbReference>
<sequence>MVELTRRTVLRAGGGSTLALITGGGLLVYSSEPAVAATGLSADDVTVSSNDGELTSLTIAPDITVSWDGQETAVAEIQATWSVASSGTSESTVGSTPYSISAPSPGKSGSVDHTFPEISLLSNNGGALSASNFAATTDGGSTNTDVTLSMDVTLKDSSSNTVTSATDVLGPKTYAVTVTNVESTVDSTGTAGTGGS</sequence>
<keyword evidence="3" id="KW-1185">Reference proteome</keyword>
<organism evidence="2 3">
    <name type="scientific">Halopenitus persicus</name>
    <dbReference type="NCBI Taxonomy" id="1048396"/>
    <lineage>
        <taxon>Archaea</taxon>
        <taxon>Methanobacteriati</taxon>
        <taxon>Methanobacteriota</taxon>
        <taxon>Stenosarchaea group</taxon>
        <taxon>Halobacteria</taxon>
        <taxon>Halobacteriales</taxon>
        <taxon>Haloferacaceae</taxon>
        <taxon>Halopenitus</taxon>
    </lineage>
</organism>
<reference evidence="3" key="1">
    <citation type="submission" date="2016-10" db="EMBL/GenBank/DDBJ databases">
        <authorList>
            <person name="Varghese N."/>
            <person name="Submissions S."/>
        </authorList>
    </citation>
    <scope>NUCLEOTIDE SEQUENCE [LARGE SCALE GENOMIC DNA]</scope>
    <source>
        <strain evidence="3">DC30,IBRC 10041,KCTC 4046</strain>
    </source>
</reference>
<feature type="compositionally biased region" description="Low complexity" evidence="1">
    <location>
        <begin position="85"/>
        <end position="96"/>
    </location>
</feature>
<dbReference type="InterPro" id="IPR006311">
    <property type="entry name" value="TAT_signal"/>
</dbReference>
<protein>
    <submittedName>
        <fullName evidence="2">Uncharacterized protein</fullName>
    </submittedName>
</protein>
<evidence type="ECO:0000313" key="3">
    <source>
        <dbReference type="Proteomes" id="UP000199079"/>
    </source>
</evidence>
<evidence type="ECO:0000256" key="1">
    <source>
        <dbReference type="SAM" id="MobiDB-lite"/>
    </source>
</evidence>
<gene>
    <name evidence="2" type="ORF">SAMN05216564_10293</name>
</gene>
<proteinExistence type="predicted"/>
<dbReference type="Proteomes" id="UP000199079">
    <property type="component" value="Unassembled WGS sequence"/>
</dbReference>
<feature type="region of interest" description="Disordered" evidence="1">
    <location>
        <begin position="85"/>
        <end position="111"/>
    </location>
</feature>
<accession>A0A1H3FJZ3</accession>
<dbReference type="OrthoDB" id="384315at2157"/>
<name>A0A1H3FJZ3_9EURY</name>